<evidence type="ECO:0000313" key="12">
    <source>
        <dbReference type="EMBL" id="AOM84146.1"/>
    </source>
</evidence>
<comment type="pathway">
    <text evidence="1">Amino-acid degradation; L-proline degradation into L-glutamate; L-glutamate from L-proline: step 1/2.</text>
</comment>
<dbReference type="PATRIC" id="fig|632773.3.peg.2953"/>
<dbReference type="Pfam" id="PF01619">
    <property type="entry name" value="Pro_dh"/>
    <property type="match status" value="1"/>
</dbReference>
<evidence type="ECO:0000256" key="5">
    <source>
        <dbReference type="ARBA" id="ARBA00022827"/>
    </source>
</evidence>
<dbReference type="InterPro" id="IPR029041">
    <property type="entry name" value="FAD-linked_oxidoreductase-like"/>
</dbReference>
<dbReference type="GO" id="GO:0000166">
    <property type="term" value="F:nucleotide binding"/>
    <property type="evidence" value="ECO:0007669"/>
    <property type="project" value="UniProtKB-KW"/>
</dbReference>
<keyword evidence="13" id="KW-1185">Reference proteome</keyword>
<feature type="binding site" evidence="9">
    <location>
        <position position="292"/>
    </location>
    <ligand>
        <name>substrate</name>
    </ligand>
</feature>
<feature type="binding site" evidence="10">
    <location>
        <position position="169"/>
    </location>
    <ligand>
        <name>FAD</name>
        <dbReference type="ChEBI" id="CHEBI:57692"/>
    </ligand>
</feature>
<dbReference type="InterPro" id="IPR008219">
    <property type="entry name" value="PRODH_bac_arc"/>
</dbReference>
<sequence>MNQREGLESMITRNLFLFLSQNKFVKGKARKWGPKLGANNLIAGETIDDAMETVRELNAQGLSGTVDHLGEFVYTKEEAEESANYCIRTLDAIAESGVDCNLSLKLTSLGLDVDRNLCRDNMLAILERADQLGGIFVRIDMEDYSHLDATLELLHELRQSYTAVGTAVQSYLYRAEKDVERLKGTNIRLIKGAYKESPEVAYQKQEDVDANYIKIIKRHMENGSYAAVATHDHNVIAEIKKFAEENNIPRDQFEFQMLYGFRTDMQKEIVEEGYKMRIYIPFGEDWYGYYMRRMAERPQNIVFGVRGLLSK</sequence>
<evidence type="ECO:0000256" key="4">
    <source>
        <dbReference type="ARBA" id="ARBA00022741"/>
    </source>
</evidence>
<dbReference type="STRING" id="632773.BBEV_2821"/>
<feature type="binding site" evidence="10">
    <location>
        <begin position="230"/>
        <end position="231"/>
    </location>
    <ligand>
        <name>FAD</name>
        <dbReference type="ChEBI" id="CHEBI:57692"/>
    </ligand>
</feature>
<evidence type="ECO:0000256" key="7">
    <source>
        <dbReference type="ARBA" id="ARBA00023062"/>
    </source>
</evidence>
<dbReference type="Proteomes" id="UP000094463">
    <property type="component" value="Chromosome"/>
</dbReference>
<evidence type="ECO:0000313" key="13">
    <source>
        <dbReference type="Proteomes" id="UP000094463"/>
    </source>
</evidence>
<protein>
    <recommendedName>
        <fullName evidence="2">proline dehydrogenase</fullName>
        <ecNumber evidence="2">1.5.5.2</ecNumber>
    </recommendedName>
</protein>
<feature type="binding site" evidence="9">
    <location>
        <position position="105"/>
    </location>
    <ligand>
        <name>substrate</name>
    </ligand>
</feature>
<dbReference type="EMBL" id="CP012502">
    <property type="protein sequence ID" value="AOM84146.1"/>
    <property type="molecule type" value="Genomic_DNA"/>
</dbReference>
<evidence type="ECO:0000256" key="9">
    <source>
        <dbReference type="PIRSR" id="PIRSR000196-1"/>
    </source>
</evidence>
<evidence type="ECO:0000256" key="2">
    <source>
        <dbReference type="ARBA" id="ARBA00012695"/>
    </source>
</evidence>
<dbReference type="PANTHER" id="PTHR13914">
    <property type="entry name" value="PROLINE OXIDASE"/>
    <property type="match status" value="1"/>
</dbReference>
<gene>
    <name evidence="12" type="primary">putA</name>
    <name evidence="12" type="ORF">BBEV_2821</name>
</gene>
<organism evidence="12 13">
    <name type="scientific">Salisediminibacterium beveridgei</name>
    <dbReference type="NCBI Taxonomy" id="632773"/>
    <lineage>
        <taxon>Bacteria</taxon>
        <taxon>Bacillati</taxon>
        <taxon>Bacillota</taxon>
        <taxon>Bacilli</taxon>
        <taxon>Bacillales</taxon>
        <taxon>Bacillaceae</taxon>
        <taxon>Salisediminibacterium</taxon>
    </lineage>
</organism>
<dbReference type="PANTHER" id="PTHR13914:SF0">
    <property type="entry name" value="PROLINE DEHYDROGENASE 1, MITOCHONDRIAL"/>
    <property type="match status" value="1"/>
</dbReference>
<keyword evidence="5 10" id="KW-0274">FAD</keyword>
<dbReference type="InterPro" id="IPR002872">
    <property type="entry name" value="Proline_DH_dom"/>
</dbReference>
<dbReference type="GO" id="GO:0004657">
    <property type="term" value="F:proline dehydrogenase activity"/>
    <property type="evidence" value="ECO:0007669"/>
    <property type="project" value="UniProtKB-EC"/>
</dbReference>
<dbReference type="Gene3D" id="3.20.20.220">
    <property type="match status" value="1"/>
</dbReference>
<reference evidence="12 13" key="1">
    <citation type="submission" date="2015-08" db="EMBL/GenBank/DDBJ databases">
        <title>The complete genome sequence of Bacillus beveridgei MLTeJB.</title>
        <authorList>
            <person name="Hanson T.E."/>
            <person name="Mesa C."/>
            <person name="Basesman S.M."/>
            <person name="Oremland R.S."/>
        </authorList>
    </citation>
    <scope>NUCLEOTIDE SEQUENCE [LARGE SCALE GENOMIC DNA]</scope>
    <source>
        <strain evidence="12 13">MLTeJB</strain>
    </source>
</reference>
<accession>A0A1D7QYQ6</accession>
<evidence type="ECO:0000256" key="1">
    <source>
        <dbReference type="ARBA" id="ARBA00004739"/>
    </source>
</evidence>
<evidence type="ECO:0000256" key="8">
    <source>
        <dbReference type="ARBA" id="ARBA00048779"/>
    </source>
</evidence>
<keyword evidence="4 10" id="KW-0547">Nucleotide-binding</keyword>
<comment type="cofactor">
    <cofactor evidence="10">
        <name>FAD</name>
        <dbReference type="ChEBI" id="CHEBI:57692"/>
    </cofactor>
    <text evidence="10">Binds 1 FAD per subunit.</text>
</comment>
<dbReference type="GO" id="GO:0010133">
    <property type="term" value="P:L-proline catabolic process to L-glutamate"/>
    <property type="evidence" value="ECO:0007669"/>
    <property type="project" value="UniProtKB-UniPathway"/>
</dbReference>
<dbReference type="SUPFAM" id="SSF51730">
    <property type="entry name" value="FAD-linked oxidoreductase"/>
    <property type="match status" value="1"/>
</dbReference>
<dbReference type="KEGG" id="bbev:BBEV_2821"/>
<evidence type="ECO:0000256" key="10">
    <source>
        <dbReference type="PIRSR" id="PIRSR000196-2"/>
    </source>
</evidence>
<comment type="catalytic activity">
    <reaction evidence="8">
        <text>L-proline + a quinone = (S)-1-pyrroline-5-carboxylate + a quinol + H(+)</text>
        <dbReference type="Rhea" id="RHEA:23784"/>
        <dbReference type="ChEBI" id="CHEBI:15378"/>
        <dbReference type="ChEBI" id="CHEBI:17388"/>
        <dbReference type="ChEBI" id="CHEBI:24646"/>
        <dbReference type="ChEBI" id="CHEBI:60039"/>
        <dbReference type="ChEBI" id="CHEBI:132124"/>
        <dbReference type="EC" id="1.5.5.2"/>
    </reaction>
</comment>
<dbReference type="PIRSF" id="PIRSF000196">
    <property type="entry name" value="Pro_dehydrog"/>
    <property type="match status" value="1"/>
</dbReference>
<keyword evidence="7" id="KW-0642">Proline metabolism</keyword>
<dbReference type="EC" id="1.5.5.2" evidence="2"/>
<evidence type="ECO:0000256" key="3">
    <source>
        <dbReference type="ARBA" id="ARBA00022630"/>
    </source>
</evidence>
<proteinExistence type="predicted"/>
<dbReference type="InterPro" id="IPR015659">
    <property type="entry name" value="Proline_oxidase"/>
</dbReference>
<feature type="binding site" evidence="9">
    <location>
        <position position="293"/>
    </location>
    <ligand>
        <name>substrate</name>
    </ligand>
</feature>
<feature type="binding site" evidence="10">
    <location>
        <begin position="191"/>
        <end position="193"/>
    </location>
    <ligand>
        <name>FAD</name>
        <dbReference type="ChEBI" id="CHEBI:57692"/>
    </ligand>
</feature>
<dbReference type="AlphaFoldDB" id="A0A1D7QYQ6"/>
<evidence type="ECO:0000259" key="11">
    <source>
        <dbReference type="Pfam" id="PF01619"/>
    </source>
</evidence>
<keyword evidence="6 12" id="KW-0560">Oxidoreductase</keyword>
<evidence type="ECO:0000256" key="6">
    <source>
        <dbReference type="ARBA" id="ARBA00023002"/>
    </source>
</evidence>
<feature type="domain" description="Proline dehydrogenase" evidence="11">
    <location>
        <begin position="50"/>
        <end position="296"/>
    </location>
</feature>
<dbReference type="UniPathway" id="UPA00261">
    <property type="reaction ID" value="UER00373"/>
</dbReference>
<name>A0A1D7QYQ6_9BACI</name>
<keyword evidence="3" id="KW-0285">Flavoprotein</keyword>
<feature type="binding site" evidence="10">
    <location>
        <position position="141"/>
    </location>
    <ligand>
        <name>FAD</name>
        <dbReference type="ChEBI" id="CHEBI:57692"/>
    </ligand>
</feature>